<evidence type="ECO:0000256" key="2">
    <source>
        <dbReference type="SAM" id="Phobius"/>
    </source>
</evidence>
<dbReference type="OrthoDB" id="3231855at2759"/>
<sequence>MLLAILHYSIPHEHAADALQPGHAYMSLFTMDSIYAIGLGLGLRFVVDTASHHNERLGGSLVGLWEGAVLYHFLEKWPTSFDPYVSFGVRLFVDFLFTESLARLTIVLLWAGLGMIISDVTPAFWYDRSLRRSLSPPTSISRVRFTTTPRTLTGHASISNGSSNTSVFTAPILRRRVPGQYPGYTSESSATSIRPRRPIPASSLPP</sequence>
<feature type="region of interest" description="Disordered" evidence="1">
    <location>
        <begin position="180"/>
        <end position="206"/>
    </location>
</feature>
<evidence type="ECO:0000256" key="1">
    <source>
        <dbReference type="SAM" id="MobiDB-lite"/>
    </source>
</evidence>
<comment type="caution">
    <text evidence="3">The sequence shown here is derived from an EMBL/GenBank/DDBJ whole genome shotgun (WGS) entry which is preliminary data.</text>
</comment>
<gene>
    <name evidence="3" type="ORF">EVG20_g10430</name>
</gene>
<reference evidence="3 4" key="1">
    <citation type="submission" date="2019-02" db="EMBL/GenBank/DDBJ databases">
        <title>Genome sequencing of the rare red list fungi Dentipellis fragilis.</title>
        <authorList>
            <person name="Buettner E."/>
            <person name="Kellner H."/>
        </authorList>
    </citation>
    <scope>NUCLEOTIDE SEQUENCE [LARGE SCALE GENOMIC DNA]</scope>
    <source>
        <strain evidence="3 4">DSM 105465</strain>
    </source>
</reference>
<accession>A0A4Y9XUA9</accession>
<proteinExistence type="predicted"/>
<evidence type="ECO:0000313" key="4">
    <source>
        <dbReference type="Proteomes" id="UP000298327"/>
    </source>
</evidence>
<protein>
    <submittedName>
        <fullName evidence="3">Uncharacterized protein</fullName>
    </submittedName>
</protein>
<feature type="non-terminal residue" evidence="3">
    <location>
        <position position="206"/>
    </location>
</feature>
<feature type="transmembrane region" description="Helical" evidence="2">
    <location>
        <begin position="101"/>
        <end position="126"/>
    </location>
</feature>
<dbReference type="Proteomes" id="UP000298327">
    <property type="component" value="Unassembled WGS sequence"/>
</dbReference>
<evidence type="ECO:0000313" key="3">
    <source>
        <dbReference type="EMBL" id="TFY52721.1"/>
    </source>
</evidence>
<keyword evidence="4" id="KW-1185">Reference proteome</keyword>
<organism evidence="3 4">
    <name type="scientific">Dentipellis fragilis</name>
    <dbReference type="NCBI Taxonomy" id="205917"/>
    <lineage>
        <taxon>Eukaryota</taxon>
        <taxon>Fungi</taxon>
        <taxon>Dikarya</taxon>
        <taxon>Basidiomycota</taxon>
        <taxon>Agaricomycotina</taxon>
        <taxon>Agaricomycetes</taxon>
        <taxon>Russulales</taxon>
        <taxon>Hericiaceae</taxon>
        <taxon>Dentipellis</taxon>
    </lineage>
</organism>
<feature type="compositionally biased region" description="Polar residues" evidence="1">
    <location>
        <begin position="183"/>
        <end position="192"/>
    </location>
</feature>
<dbReference type="EMBL" id="SEOQ01001260">
    <property type="protein sequence ID" value="TFY52721.1"/>
    <property type="molecule type" value="Genomic_DNA"/>
</dbReference>
<dbReference type="AlphaFoldDB" id="A0A4Y9XUA9"/>
<keyword evidence="2" id="KW-0472">Membrane</keyword>
<name>A0A4Y9XUA9_9AGAM</name>
<feature type="transmembrane region" description="Helical" evidence="2">
    <location>
        <begin position="25"/>
        <end position="45"/>
    </location>
</feature>
<keyword evidence="2" id="KW-1133">Transmembrane helix</keyword>
<keyword evidence="2" id="KW-0812">Transmembrane</keyword>
<dbReference type="STRING" id="205917.A0A4Y9XUA9"/>